<keyword evidence="2" id="KW-0732">Signal</keyword>
<accession>A0A5B8Y3Q6</accession>
<proteinExistence type="predicted"/>
<reference evidence="3 4" key="1">
    <citation type="submission" date="2019-06" db="EMBL/GenBank/DDBJ databases">
        <title>Persicimonas caeni gen. nov., sp. nov., a predatory bacterium isolated from solar saltern.</title>
        <authorList>
            <person name="Wang S."/>
        </authorList>
    </citation>
    <scope>NUCLEOTIDE SEQUENCE [LARGE SCALE GENOMIC DNA]</scope>
    <source>
        <strain evidence="3 4">YN101</strain>
    </source>
</reference>
<dbReference type="RefSeq" id="WP_141197510.1">
    <property type="nucleotide sequence ID" value="NZ_CP041186.1"/>
</dbReference>
<dbReference type="AlphaFoldDB" id="A0A4Y6PS08"/>
<dbReference type="OrthoDB" id="5484909at2"/>
<organism evidence="3 4">
    <name type="scientific">Persicimonas caeni</name>
    <dbReference type="NCBI Taxonomy" id="2292766"/>
    <lineage>
        <taxon>Bacteria</taxon>
        <taxon>Deltaproteobacteria</taxon>
        <taxon>Bradymonadales</taxon>
        <taxon>Bradymonadaceae</taxon>
        <taxon>Persicimonas</taxon>
    </lineage>
</organism>
<dbReference type="Proteomes" id="UP000315995">
    <property type="component" value="Chromosome"/>
</dbReference>
<dbReference type="InterPro" id="IPR021655">
    <property type="entry name" value="Put_metal-bd"/>
</dbReference>
<gene>
    <name evidence="3" type="ORF">FIV42_09835</name>
</gene>
<evidence type="ECO:0000313" key="3">
    <source>
        <dbReference type="EMBL" id="QDG51020.1"/>
    </source>
</evidence>
<dbReference type="EMBL" id="CP041186">
    <property type="protein sequence ID" value="QDG51020.1"/>
    <property type="molecule type" value="Genomic_DNA"/>
</dbReference>
<dbReference type="PROSITE" id="PS51257">
    <property type="entry name" value="PROKAR_LIPOPROTEIN"/>
    <property type="match status" value="1"/>
</dbReference>
<name>A0A4Y6PS08_PERCE</name>
<feature type="compositionally biased region" description="Acidic residues" evidence="1">
    <location>
        <begin position="73"/>
        <end position="83"/>
    </location>
</feature>
<feature type="signal peptide" evidence="2">
    <location>
        <begin position="1"/>
        <end position="17"/>
    </location>
</feature>
<sequence>MRSKNTILLTIASVCFAAGIWTGCTVGFDVDQEGVFPCETNDDCIQGYVCSETDMVCQKPIGTPDAPPCDQEGNPEGDIDLDNDGYGTGSDRTNCPPSKQAEDCDDTDPNIFPGAGERCNGADDDCDTEVDEFDCQSSSSECGSPPSELVNYLDYFACENNTCVMQPFNQAKQLDGGTCADIKITCNSQEQAFTYTFNGQSYTATEGPVLECQ</sequence>
<evidence type="ECO:0000256" key="2">
    <source>
        <dbReference type="SAM" id="SignalP"/>
    </source>
</evidence>
<dbReference type="Pfam" id="PF11617">
    <property type="entry name" value="Cu-binding_MopE"/>
    <property type="match status" value="1"/>
</dbReference>
<accession>A0A4Y6PS08</accession>
<feature type="region of interest" description="Disordered" evidence="1">
    <location>
        <begin position="61"/>
        <end position="91"/>
    </location>
</feature>
<protein>
    <submittedName>
        <fullName evidence="3">Uncharacterized protein</fullName>
    </submittedName>
</protein>
<evidence type="ECO:0000313" key="4">
    <source>
        <dbReference type="Proteomes" id="UP000315995"/>
    </source>
</evidence>
<evidence type="ECO:0000256" key="1">
    <source>
        <dbReference type="SAM" id="MobiDB-lite"/>
    </source>
</evidence>
<feature type="chain" id="PRO_5030106329" evidence="2">
    <location>
        <begin position="18"/>
        <end position="213"/>
    </location>
</feature>
<keyword evidence="4" id="KW-1185">Reference proteome</keyword>